<dbReference type="Proteomes" id="UP001152320">
    <property type="component" value="Chromosome 23"/>
</dbReference>
<feature type="domain" description="Ig-like" evidence="13">
    <location>
        <begin position="265"/>
        <end position="336"/>
    </location>
</feature>
<dbReference type="SMART" id="SM00409">
    <property type="entry name" value="IG"/>
    <property type="match status" value="1"/>
</dbReference>
<dbReference type="PROSITE" id="PS50835">
    <property type="entry name" value="IG_LIKE"/>
    <property type="match status" value="1"/>
</dbReference>
<comment type="subcellular location">
    <subcellularLocation>
        <location evidence="1">Membrane</location>
        <topology evidence="1">Single-pass membrane protein</topology>
    </subcellularLocation>
</comment>
<dbReference type="SMART" id="SM00202">
    <property type="entry name" value="SR"/>
    <property type="match status" value="2"/>
</dbReference>
<feature type="transmembrane region" description="Helical" evidence="10">
    <location>
        <begin position="540"/>
        <end position="556"/>
    </location>
</feature>
<keyword evidence="5 10" id="KW-1133">Transmembrane helix</keyword>
<proteinExistence type="predicted"/>
<evidence type="ECO:0000259" key="12">
    <source>
        <dbReference type="PROSITE" id="PS50287"/>
    </source>
</evidence>
<evidence type="ECO:0000256" key="9">
    <source>
        <dbReference type="PROSITE-ProRule" id="PRU00196"/>
    </source>
</evidence>
<feature type="chain" id="PRO_5040110835" evidence="11">
    <location>
        <begin position="23"/>
        <end position="587"/>
    </location>
</feature>
<dbReference type="Gene3D" id="2.60.40.10">
    <property type="entry name" value="Immunoglobulins"/>
    <property type="match status" value="1"/>
</dbReference>
<dbReference type="InterPro" id="IPR007110">
    <property type="entry name" value="Ig-like_dom"/>
</dbReference>
<sequence length="587" mass="65115">MNFITGGYSLFVLFLCKPTCYASNEVRLVGGNGFSGRVEVFLEDTWKSTVTQYWTKLEGGVVCRQLGFGGVRSVTHNVATENVDGATKTMFKCEGYELSLLGCAQLDIDDYQDSFYSYVQYFSSSIAQVTCETSAISPTNNVRLMGGGGHNGRVEVLLEGMWHRTCDSQWTKLEGGVVCRQLGYRGVHSVTHNPANEQRTNRTHSVRFACHGYEESLADCVQYNLALNSSNNTGVCDSAASITCLRDTSISVDDFTILPLGFIWPTSNNIYERKLGEDLTLKCNVTGATEIWWKHRTWSKKQPVTYNNVLRLDNISLPDHGSYVCFAKGSRGQNIESKPQLLLITDHFQIILTIGGGSLVKSPSGYWPAKVRNAVVEQFRKAAFNPVSVGNVNKTHFSVQLVKKLRTGVHHNTINNSDIDSVVTGIQELWTNFSSYNNAGYYIQGLSFCVGGSEETSAGVLTFPSTVANTTVSSYESCFTSSDLPRASRKCEGDFVTVATWKQLVVHNCFKDLQKNSTETKSALVQQFLTVMNDTCTFCIYNSILNTIVLASLLISKDMNYFCYCFHCLYFLLSLSSSLFLTFKGAE</sequence>
<dbReference type="EMBL" id="JAIZAY010000023">
    <property type="protein sequence ID" value="KAJ8019913.1"/>
    <property type="molecule type" value="Genomic_DNA"/>
</dbReference>
<dbReference type="PROSITE" id="PS00420">
    <property type="entry name" value="SRCR_1"/>
    <property type="match status" value="1"/>
</dbReference>
<feature type="transmembrane region" description="Helical" evidence="10">
    <location>
        <begin position="561"/>
        <end position="583"/>
    </location>
</feature>
<evidence type="ECO:0000313" key="14">
    <source>
        <dbReference type="EMBL" id="KAJ8019913.1"/>
    </source>
</evidence>
<dbReference type="InterPro" id="IPR001190">
    <property type="entry name" value="SRCR"/>
</dbReference>
<dbReference type="PANTHER" id="PTHR48071:SF18">
    <property type="entry name" value="DELETED IN MALIGNANT BRAIN TUMORS 1 PROTEIN-RELATED"/>
    <property type="match status" value="1"/>
</dbReference>
<name>A0A9Q0YBU9_HOLLE</name>
<accession>A0A9Q0YBU9</accession>
<evidence type="ECO:0000256" key="10">
    <source>
        <dbReference type="SAM" id="Phobius"/>
    </source>
</evidence>
<dbReference type="PANTHER" id="PTHR48071">
    <property type="entry name" value="SRCR DOMAIN-CONTAINING PROTEIN"/>
    <property type="match status" value="1"/>
</dbReference>
<dbReference type="InterPro" id="IPR036772">
    <property type="entry name" value="SRCR-like_dom_sf"/>
</dbReference>
<dbReference type="GO" id="GO:0016020">
    <property type="term" value="C:membrane"/>
    <property type="evidence" value="ECO:0007669"/>
    <property type="project" value="UniProtKB-SubCell"/>
</dbReference>
<evidence type="ECO:0000256" key="6">
    <source>
        <dbReference type="ARBA" id="ARBA00023136"/>
    </source>
</evidence>
<evidence type="ECO:0000256" key="4">
    <source>
        <dbReference type="ARBA" id="ARBA00022737"/>
    </source>
</evidence>
<dbReference type="InterPro" id="IPR003599">
    <property type="entry name" value="Ig_sub"/>
</dbReference>
<evidence type="ECO:0000313" key="15">
    <source>
        <dbReference type="Proteomes" id="UP001152320"/>
    </source>
</evidence>
<evidence type="ECO:0000256" key="11">
    <source>
        <dbReference type="SAM" id="SignalP"/>
    </source>
</evidence>
<feature type="disulfide bond" evidence="9">
    <location>
        <begin position="210"/>
        <end position="220"/>
    </location>
</feature>
<keyword evidence="7 9" id="KW-1015">Disulfide bond</keyword>
<organism evidence="14 15">
    <name type="scientific">Holothuria leucospilota</name>
    <name type="common">Black long sea cucumber</name>
    <name type="synonym">Mertensiothuria leucospilota</name>
    <dbReference type="NCBI Taxonomy" id="206669"/>
    <lineage>
        <taxon>Eukaryota</taxon>
        <taxon>Metazoa</taxon>
        <taxon>Echinodermata</taxon>
        <taxon>Eleutherozoa</taxon>
        <taxon>Echinozoa</taxon>
        <taxon>Holothuroidea</taxon>
        <taxon>Aspidochirotacea</taxon>
        <taxon>Aspidochirotida</taxon>
        <taxon>Holothuriidae</taxon>
        <taxon>Holothuria</taxon>
    </lineage>
</organism>
<dbReference type="PRINTS" id="PR00258">
    <property type="entry name" value="SPERACTRCPTR"/>
</dbReference>
<dbReference type="Pfam" id="PF00530">
    <property type="entry name" value="SRCR"/>
    <property type="match status" value="2"/>
</dbReference>
<dbReference type="Gene3D" id="3.10.250.10">
    <property type="entry name" value="SRCR-like domain"/>
    <property type="match status" value="2"/>
</dbReference>
<keyword evidence="4" id="KW-0677">Repeat</keyword>
<gene>
    <name evidence="14" type="ORF">HOLleu_41696</name>
</gene>
<comment type="caution">
    <text evidence="9">Lacks conserved residue(s) required for the propagation of feature annotation.</text>
</comment>
<feature type="domain" description="SRCR" evidence="12">
    <location>
        <begin position="142"/>
        <end position="245"/>
    </location>
</feature>
<dbReference type="AlphaFoldDB" id="A0A9Q0YBU9"/>
<keyword evidence="3 11" id="KW-0732">Signal</keyword>
<keyword evidence="6 10" id="KW-0472">Membrane</keyword>
<dbReference type="InterPro" id="IPR013783">
    <property type="entry name" value="Ig-like_fold"/>
</dbReference>
<evidence type="ECO:0000256" key="7">
    <source>
        <dbReference type="ARBA" id="ARBA00023157"/>
    </source>
</evidence>
<protein>
    <submittedName>
        <fullName evidence="14">Neurotrypsin</fullName>
    </submittedName>
</protein>
<keyword evidence="15" id="KW-1185">Reference proteome</keyword>
<dbReference type="PROSITE" id="PS50287">
    <property type="entry name" value="SRCR_2"/>
    <property type="match status" value="2"/>
</dbReference>
<comment type="caution">
    <text evidence="14">The sequence shown here is derived from an EMBL/GenBank/DDBJ whole genome shotgun (WGS) entry which is preliminary data.</text>
</comment>
<evidence type="ECO:0000256" key="2">
    <source>
        <dbReference type="ARBA" id="ARBA00022692"/>
    </source>
</evidence>
<evidence type="ECO:0000259" key="13">
    <source>
        <dbReference type="PROSITE" id="PS50835"/>
    </source>
</evidence>
<feature type="disulfide bond" evidence="9">
    <location>
        <begin position="93"/>
        <end position="103"/>
    </location>
</feature>
<evidence type="ECO:0000256" key="8">
    <source>
        <dbReference type="ARBA" id="ARBA00023180"/>
    </source>
</evidence>
<evidence type="ECO:0000256" key="3">
    <source>
        <dbReference type="ARBA" id="ARBA00022729"/>
    </source>
</evidence>
<evidence type="ECO:0000256" key="1">
    <source>
        <dbReference type="ARBA" id="ARBA00004167"/>
    </source>
</evidence>
<feature type="domain" description="SRCR" evidence="12">
    <location>
        <begin position="26"/>
        <end position="132"/>
    </location>
</feature>
<dbReference type="SUPFAM" id="SSF56487">
    <property type="entry name" value="SRCR-like"/>
    <property type="match status" value="2"/>
</dbReference>
<dbReference type="SUPFAM" id="SSF48726">
    <property type="entry name" value="Immunoglobulin"/>
    <property type="match status" value="1"/>
</dbReference>
<dbReference type="FunFam" id="3.10.250.10:FF:000016">
    <property type="entry name" value="Scavenger receptor cysteine-rich protein type 12"/>
    <property type="match status" value="1"/>
</dbReference>
<evidence type="ECO:0000256" key="5">
    <source>
        <dbReference type="ARBA" id="ARBA00022989"/>
    </source>
</evidence>
<dbReference type="InterPro" id="IPR036179">
    <property type="entry name" value="Ig-like_dom_sf"/>
</dbReference>
<feature type="signal peptide" evidence="11">
    <location>
        <begin position="1"/>
        <end position="22"/>
    </location>
</feature>
<keyword evidence="2 10" id="KW-0812">Transmembrane</keyword>
<keyword evidence="8" id="KW-0325">Glycoprotein</keyword>
<reference evidence="14" key="1">
    <citation type="submission" date="2021-10" db="EMBL/GenBank/DDBJ databases">
        <title>Tropical sea cucumber genome reveals ecological adaptation and Cuvierian tubules defense mechanism.</title>
        <authorList>
            <person name="Chen T."/>
        </authorList>
    </citation>
    <scope>NUCLEOTIDE SEQUENCE</scope>
    <source>
        <strain evidence="14">Nanhai2018</strain>
        <tissue evidence="14">Muscle</tissue>
    </source>
</reference>